<organism evidence="2">
    <name type="scientific">Arundo donax</name>
    <name type="common">Giant reed</name>
    <name type="synonym">Donax arundinaceus</name>
    <dbReference type="NCBI Taxonomy" id="35708"/>
    <lineage>
        <taxon>Eukaryota</taxon>
        <taxon>Viridiplantae</taxon>
        <taxon>Streptophyta</taxon>
        <taxon>Embryophyta</taxon>
        <taxon>Tracheophyta</taxon>
        <taxon>Spermatophyta</taxon>
        <taxon>Magnoliopsida</taxon>
        <taxon>Liliopsida</taxon>
        <taxon>Poales</taxon>
        <taxon>Poaceae</taxon>
        <taxon>PACMAD clade</taxon>
        <taxon>Arundinoideae</taxon>
        <taxon>Arundineae</taxon>
        <taxon>Arundo</taxon>
    </lineage>
</organism>
<evidence type="ECO:0000256" key="1">
    <source>
        <dbReference type="SAM" id="MobiDB-lite"/>
    </source>
</evidence>
<feature type="compositionally biased region" description="Basic residues" evidence="1">
    <location>
        <begin position="1"/>
        <end position="11"/>
    </location>
</feature>
<reference evidence="2" key="2">
    <citation type="journal article" date="2015" name="Data Brief">
        <title>Shoot transcriptome of the giant reed, Arundo donax.</title>
        <authorList>
            <person name="Barrero R.A."/>
            <person name="Guerrero F.D."/>
            <person name="Moolhuijzen P."/>
            <person name="Goolsby J.A."/>
            <person name="Tidwell J."/>
            <person name="Bellgard S.E."/>
            <person name="Bellgard M.I."/>
        </authorList>
    </citation>
    <scope>NUCLEOTIDE SEQUENCE</scope>
    <source>
        <tissue evidence="2">Shoot tissue taken approximately 20 cm above the soil surface</tissue>
    </source>
</reference>
<dbReference type="EMBL" id="GBRH01229601">
    <property type="protein sequence ID" value="JAD68294.1"/>
    <property type="molecule type" value="Transcribed_RNA"/>
</dbReference>
<accession>A0A0A9BW69</accession>
<reference evidence="2" key="1">
    <citation type="submission" date="2014-09" db="EMBL/GenBank/DDBJ databases">
        <authorList>
            <person name="Magalhaes I.L.F."/>
            <person name="Oliveira U."/>
            <person name="Santos F.R."/>
            <person name="Vidigal T.H.D.A."/>
            <person name="Brescovit A.D."/>
            <person name="Santos A.J."/>
        </authorList>
    </citation>
    <scope>NUCLEOTIDE SEQUENCE</scope>
    <source>
        <tissue evidence="2">Shoot tissue taken approximately 20 cm above the soil surface</tissue>
    </source>
</reference>
<evidence type="ECO:0000313" key="2">
    <source>
        <dbReference type="EMBL" id="JAD68294.1"/>
    </source>
</evidence>
<name>A0A0A9BW69_ARUDO</name>
<sequence length="48" mass="5289">MAPHRRLHRPFQRADDSSAWPPPSSLHLPHHPDLKESTAAPSPGSEGE</sequence>
<feature type="region of interest" description="Disordered" evidence="1">
    <location>
        <begin position="1"/>
        <end position="48"/>
    </location>
</feature>
<dbReference type="AlphaFoldDB" id="A0A0A9BW69"/>
<protein>
    <submittedName>
        <fullName evidence="2">Uncharacterized protein</fullName>
    </submittedName>
</protein>
<proteinExistence type="predicted"/>